<keyword evidence="7" id="KW-1185">Reference proteome</keyword>
<evidence type="ECO:0000256" key="1">
    <source>
        <dbReference type="ARBA" id="ARBA00004541"/>
    </source>
</evidence>
<dbReference type="CDD" id="cd03572">
    <property type="entry name" value="ENTH_like_Tepsin"/>
    <property type="match status" value="1"/>
</dbReference>
<dbReference type="Gene3D" id="1.25.40.90">
    <property type="match status" value="1"/>
</dbReference>
<dbReference type="OrthoDB" id="118154at2759"/>
<feature type="region of interest" description="Disordered" evidence="5">
    <location>
        <begin position="389"/>
        <end position="409"/>
    </location>
</feature>
<dbReference type="RefSeq" id="XP_002783642.1">
    <property type="nucleotide sequence ID" value="XM_002783596.1"/>
</dbReference>
<evidence type="ECO:0000256" key="5">
    <source>
        <dbReference type="SAM" id="MobiDB-lite"/>
    </source>
</evidence>
<keyword evidence="4" id="KW-0968">Cytoplasmic vesicle</keyword>
<feature type="compositionally biased region" description="Low complexity" evidence="5">
    <location>
        <begin position="555"/>
        <end position="565"/>
    </location>
</feature>
<reference evidence="6 7" key="1">
    <citation type="submission" date="2008-07" db="EMBL/GenBank/DDBJ databases">
        <authorList>
            <person name="El-Sayed N."/>
            <person name="Caler E."/>
            <person name="Inman J."/>
            <person name="Amedeo P."/>
            <person name="Hass B."/>
            <person name="Wortman J."/>
        </authorList>
    </citation>
    <scope>NUCLEOTIDE SEQUENCE [LARGE SCALE GENOMIC DNA]</scope>
    <source>
        <strain evidence="7">ATCC 50983 / TXsc</strain>
    </source>
</reference>
<evidence type="ECO:0008006" key="8">
    <source>
        <dbReference type="Google" id="ProtNLM"/>
    </source>
</evidence>
<sequence length="594" mass="62059">MDRGLLNRATAADAHPTPGYMYLEIAKMTYAPNGSHQLEDYLCNKIVSKDDANVKFKCLRIIRNVLDPDAQVQASMDFKKRIQRRADVVKSCRMYRGPVDPLRGDAPNKAVREEAEAALKMIFNETTIGQQPQQPTAATTGFHSAGLHDRIKGFGSTTGGPGAPPNAWAGAPPPPPPQQPLPYPGGVYPGPPVTTGRMQGFGNPEFNSYNSGQQNSASSTIAGKVGQAAASAASALSSAYQRPTPGYPYSGGQEFNQYGQSDRGMWVPPSVDKSSGERGQVTVAAPSEQQHRTPEYRLVSQLASGSVAVGVFLTRVKEGSSDYDMTEIASELAGRITKGHPQARLRALRAVEGLADKEEVRDVCTECVSDPQALPQICRATAARVSRALQGTSGHRSAAAAPQPSPMPDLLDLGGGDTPVDEPVKAAAVEKGAGGGDDDLLLLGEADFMDAPIKSNVSEVDLSGLNLGGSIPAANRNSQELLPGLQGFGDNLLGEQSPSGILPVQQPSSLLPDLTMGSINGTQPSPYHPNNYSLGRSGSGATPGGQQLDDIFTEAAAKAAAQAAGGPPPPMEAHSGGKQSSGSAFSFIGNGSRR</sequence>
<feature type="region of interest" description="Disordered" evidence="5">
    <location>
        <begin position="151"/>
        <end position="192"/>
    </location>
</feature>
<evidence type="ECO:0000313" key="7">
    <source>
        <dbReference type="Proteomes" id="UP000007800"/>
    </source>
</evidence>
<dbReference type="AlphaFoldDB" id="C5KJD6"/>
<name>C5KJD6_PERM5</name>
<evidence type="ECO:0000256" key="3">
    <source>
        <dbReference type="ARBA" id="ARBA00023034"/>
    </source>
</evidence>
<protein>
    <recommendedName>
        <fullName evidence="8">ENTH domain-containing protein</fullName>
    </recommendedName>
</protein>
<dbReference type="PANTHER" id="PTHR21514:SF0">
    <property type="entry name" value="AP-4 COMPLEX ACCESSORY SUBUNIT TEPSIN"/>
    <property type="match status" value="1"/>
</dbReference>
<gene>
    <name evidence="6" type="ORF">Pmar_PMAR018790</name>
</gene>
<evidence type="ECO:0000256" key="4">
    <source>
        <dbReference type="ARBA" id="ARBA00023329"/>
    </source>
</evidence>
<dbReference type="EMBL" id="GG673601">
    <property type="protein sequence ID" value="EER15438.1"/>
    <property type="molecule type" value="Genomic_DNA"/>
</dbReference>
<dbReference type="InParanoid" id="C5KJD6"/>
<evidence type="ECO:0000313" key="6">
    <source>
        <dbReference type="EMBL" id="EER15438.1"/>
    </source>
</evidence>
<feature type="compositionally biased region" description="Polar residues" evidence="5">
    <location>
        <begin position="517"/>
        <end position="536"/>
    </location>
</feature>
<keyword evidence="3" id="KW-0333">Golgi apparatus</keyword>
<proteinExistence type="predicted"/>
<dbReference type="PANTHER" id="PTHR21514">
    <property type="entry name" value="AP-4 COMPLEX ACCESSORY SUBUNIT TEPSIN"/>
    <property type="match status" value="1"/>
</dbReference>
<dbReference type="GO" id="GO:0032588">
    <property type="term" value="C:trans-Golgi network membrane"/>
    <property type="evidence" value="ECO:0007669"/>
    <property type="project" value="TreeGrafter"/>
</dbReference>
<dbReference type="InterPro" id="IPR035802">
    <property type="entry name" value="ENTH/VHS_tepsin"/>
</dbReference>
<accession>C5KJD6</accession>
<dbReference type="GO" id="GO:0031410">
    <property type="term" value="C:cytoplasmic vesicle"/>
    <property type="evidence" value="ECO:0007669"/>
    <property type="project" value="UniProtKB-SubCell"/>
</dbReference>
<dbReference type="InterPro" id="IPR039273">
    <property type="entry name" value="TEPSIN"/>
</dbReference>
<feature type="region of interest" description="Disordered" evidence="5">
    <location>
        <begin position="517"/>
        <end position="594"/>
    </location>
</feature>
<organism evidence="7">
    <name type="scientific">Perkinsus marinus (strain ATCC 50983 / TXsc)</name>
    <dbReference type="NCBI Taxonomy" id="423536"/>
    <lineage>
        <taxon>Eukaryota</taxon>
        <taxon>Sar</taxon>
        <taxon>Alveolata</taxon>
        <taxon>Perkinsozoa</taxon>
        <taxon>Perkinsea</taxon>
        <taxon>Perkinsida</taxon>
        <taxon>Perkinsidae</taxon>
        <taxon>Perkinsus</taxon>
    </lineage>
</organism>
<dbReference type="GeneID" id="9046181"/>
<dbReference type="InterPro" id="IPR008942">
    <property type="entry name" value="ENTH_VHS"/>
</dbReference>
<dbReference type="Proteomes" id="UP000007800">
    <property type="component" value="Unassembled WGS sequence"/>
</dbReference>
<comment type="subcellular location">
    <subcellularLocation>
        <location evidence="1">Cytoplasmic vesicle</location>
    </subcellularLocation>
    <subcellularLocation>
        <location evidence="2">Golgi apparatus</location>
    </subcellularLocation>
</comment>
<evidence type="ECO:0000256" key="2">
    <source>
        <dbReference type="ARBA" id="ARBA00004555"/>
    </source>
</evidence>
<dbReference type="OMA" id="CNKIASK"/>
<feature type="compositionally biased region" description="Pro residues" evidence="5">
    <location>
        <begin position="171"/>
        <end position="183"/>
    </location>
</feature>